<feature type="repeat" description="PPR" evidence="2">
    <location>
        <begin position="622"/>
        <end position="656"/>
    </location>
</feature>
<feature type="repeat" description="PPR" evidence="2">
    <location>
        <begin position="485"/>
        <end position="519"/>
    </location>
</feature>
<dbReference type="NCBIfam" id="TIGR00756">
    <property type="entry name" value="PPR"/>
    <property type="match status" value="5"/>
</dbReference>
<dbReference type="EMBL" id="QPKB01000002">
    <property type="protein sequence ID" value="RWR76678.1"/>
    <property type="molecule type" value="Genomic_DNA"/>
</dbReference>
<sequence>MGLEDGWPDLTRLNGTGSSRLIHSLKSWNRRDKPVHPLQLRWSSSDIKQSSSWTKTVPSSLQSTTLKAVVSWMKAKWLTTLSLLFLPSSISPTKPILRNSYSTLTKVDLCTLLSLCGREGHFRHGPSLHASILKNPNFHILEVCSNHRHTLVVWNSLIHMYVKWRKLYDAHKVFDEMPIKDTVSWNSLISGYLQLQELGNGFFLFKEMWGSMFFRFDQATLTTILSACDRPDRLYLVKMIHSIAFVSGFEEGITVGNALVTGYFKCGSSRFARQTFDEMPKRNVVSWTAVISGLVQSQFCEESLQLFVDMRRSDVDANSLTYSSSLTACSGMQAIVEGRQIHALVLKSGIDSDLCIESSLMDMYSKCNSMEDACRVFESAEEFDEVSMTVMLVGFAQNGLEEKALELFVTMMTAGIEIDANMVSAILGVFGVITSLSLGKQIHSLVSKKCLSFNTFVANGLINMYSKCGEFGESIKVFNQTNYRNSVSWNCMIAGFARHGHGLEALQFYENMKLEGVVPTDVTFLSLLHACSHVGSIKKGMELFKSMSEVHGISPRMEHYACVVDMLGRAGHLEEAKRFIEGIPIEPSVLVWQALLGACSMHGNLEVGRYASDHLLRVAPECSAAYVLMANIYSSQGRWKERARIIKRMKEMGVKKETGMSWIEVEKEVHSFVVEDMSHPQANYIYEVLDELIAFMIEEGYVPDKRFVLYDLGLG</sequence>
<protein>
    <submittedName>
        <fullName evidence="3">Pentatricopeptide repeat-containing protein</fullName>
    </submittedName>
</protein>
<dbReference type="AlphaFoldDB" id="A0A3S3MHR1"/>
<dbReference type="STRING" id="337451.A0A3S3MHR1"/>
<dbReference type="InterPro" id="IPR011990">
    <property type="entry name" value="TPR-like_helical_dom_sf"/>
</dbReference>
<dbReference type="FunFam" id="1.25.40.10:FF:000366">
    <property type="entry name" value="Pentatricopeptide (PPR) repeat-containing protein"/>
    <property type="match status" value="1"/>
</dbReference>
<dbReference type="Gene3D" id="1.25.40.10">
    <property type="entry name" value="Tetratricopeptide repeat domain"/>
    <property type="match status" value="5"/>
</dbReference>
<dbReference type="FunFam" id="1.25.40.10:FF:001369">
    <property type="entry name" value="Pentatricopeptide repeat-containing protein At3g05340"/>
    <property type="match status" value="1"/>
</dbReference>
<feature type="repeat" description="PPR" evidence="2">
    <location>
        <begin position="283"/>
        <end position="317"/>
    </location>
</feature>
<dbReference type="Pfam" id="PF20431">
    <property type="entry name" value="E_motif"/>
    <property type="match status" value="1"/>
</dbReference>
<organism evidence="3 4">
    <name type="scientific">Cinnamomum micranthum f. kanehirae</name>
    <dbReference type="NCBI Taxonomy" id="337451"/>
    <lineage>
        <taxon>Eukaryota</taxon>
        <taxon>Viridiplantae</taxon>
        <taxon>Streptophyta</taxon>
        <taxon>Embryophyta</taxon>
        <taxon>Tracheophyta</taxon>
        <taxon>Spermatophyta</taxon>
        <taxon>Magnoliopsida</taxon>
        <taxon>Magnoliidae</taxon>
        <taxon>Laurales</taxon>
        <taxon>Lauraceae</taxon>
        <taxon>Cinnamomum</taxon>
    </lineage>
</organism>
<feature type="repeat" description="PPR" evidence="2">
    <location>
        <begin position="150"/>
        <end position="184"/>
    </location>
</feature>
<dbReference type="PANTHER" id="PTHR47926:SF374">
    <property type="entry name" value="PENTATRICOPEPTIDE REPEAT-CONTAINING PROTEIN"/>
    <property type="match status" value="1"/>
</dbReference>
<comment type="caution">
    <text evidence="3">The sequence shown here is derived from an EMBL/GenBank/DDBJ whole genome shotgun (WGS) entry which is preliminary data.</text>
</comment>
<feature type="repeat" description="PPR" evidence="2">
    <location>
        <begin position="384"/>
        <end position="418"/>
    </location>
</feature>
<dbReference type="InterPro" id="IPR002885">
    <property type="entry name" value="PPR_rpt"/>
</dbReference>
<dbReference type="InterPro" id="IPR046960">
    <property type="entry name" value="PPR_At4g14850-like_plant"/>
</dbReference>
<reference evidence="3 4" key="1">
    <citation type="journal article" date="2019" name="Nat. Plants">
        <title>Stout camphor tree genome fills gaps in understanding of flowering plant genome evolution.</title>
        <authorList>
            <person name="Chaw S.M."/>
            <person name="Liu Y.C."/>
            <person name="Wu Y.W."/>
            <person name="Wang H.Y."/>
            <person name="Lin C.I."/>
            <person name="Wu C.S."/>
            <person name="Ke H.M."/>
            <person name="Chang L.Y."/>
            <person name="Hsu C.Y."/>
            <person name="Yang H.T."/>
            <person name="Sudianto E."/>
            <person name="Hsu M.H."/>
            <person name="Wu K.P."/>
            <person name="Wang L.N."/>
            <person name="Leebens-Mack J.H."/>
            <person name="Tsai I.J."/>
        </authorList>
    </citation>
    <scope>NUCLEOTIDE SEQUENCE [LARGE SCALE GENOMIC DNA]</scope>
    <source>
        <strain evidence="4">cv. Chaw 1501</strain>
        <tissue evidence="3">Young leaves</tissue>
    </source>
</reference>
<keyword evidence="4" id="KW-1185">Reference proteome</keyword>
<evidence type="ECO:0000313" key="4">
    <source>
        <dbReference type="Proteomes" id="UP000283530"/>
    </source>
</evidence>
<evidence type="ECO:0000256" key="1">
    <source>
        <dbReference type="ARBA" id="ARBA00022737"/>
    </source>
</evidence>
<dbReference type="GO" id="GO:0003723">
    <property type="term" value="F:RNA binding"/>
    <property type="evidence" value="ECO:0007669"/>
    <property type="project" value="InterPro"/>
</dbReference>
<dbReference type="FunFam" id="1.25.40.10:FF:000031">
    <property type="entry name" value="Pentatricopeptide repeat-containing protein mitochondrial"/>
    <property type="match status" value="1"/>
</dbReference>
<keyword evidence="1" id="KW-0677">Repeat</keyword>
<dbReference type="Pfam" id="PF01535">
    <property type="entry name" value="PPR"/>
    <property type="match status" value="5"/>
</dbReference>
<proteinExistence type="predicted"/>
<dbReference type="FunFam" id="1.25.40.10:FF:000196">
    <property type="entry name" value="Pentatricopeptide repeat-containing protein At4g14850"/>
    <property type="match status" value="1"/>
</dbReference>
<dbReference type="PANTHER" id="PTHR47926">
    <property type="entry name" value="PENTATRICOPEPTIDE REPEAT-CONTAINING PROTEIN"/>
    <property type="match status" value="1"/>
</dbReference>
<name>A0A3S3MHR1_9MAGN</name>
<dbReference type="InterPro" id="IPR046848">
    <property type="entry name" value="E_motif"/>
</dbReference>
<dbReference type="Pfam" id="PF13041">
    <property type="entry name" value="PPR_2"/>
    <property type="match status" value="2"/>
</dbReference>
<evidence type="ECO:0000313" key="3">
    <source>
        <dbReference type="EMBL" id="RWR76678.1"/>
    </source>
</evidence>
<evidence type="ECO:0000256" key="2">
    <source>
        <dbReference type="PROSITE-ProRule" id="PRU00708"/>
    </source>
</evidence>
<accession>A0A3S3MHR1</accession>
<dbReference type="Pfam" id="PF20430">
    <property type="entry name" value="Eplus_motif"/>
    <property type="match status" value="1"/>
</dbReference>
<dbReference type="Proteomes" id="UP000283530">
    <property type="component" value="Unassembled WGS sequence"/>
</dbReference>
<dbReference type="GO" id="GO:0009451">
    <property type="term" value="P:RNA modification"/>
    <property type="evidence" value="ECO:0007669"/>
    <property type="project" value="InterPro"/>
</dbReference>
<dbReference type="PROSITE" id="PS51375">
    <property type="entry name" value="PPR"/>
    <property type="match status" value="5"/>
</dbReference>
<dbReference type="OrthoDB" id="635740at2759"/>
<dbReference type="InterPro" id="IPR046849">
    <property type="entry name" value="E2_motif"/>
</dbReference>
<gene>
    <name evidence="3" type="ORF">CKAN_00513200</name>
</gene>